<feature type="domain" description="Reverse transcriptase Ty1/copia-type" evidence="2">
    <location>
        <begin position="111"/>
        <end position="182"/>
    </location>
</feature>
<comment type="caution">
    <text evidence="3">The sequence shown here is derived from an EMBL/GenBank/DDBJ whole genome shotgun (WGS) entry which is preliminary data.</text>
</comment>
<feature type="region of interest" description="Disordered" evidence="1">
    <location>
        <begin position="15"/>
        <end position="34"/>
    </location>
</feature>
<name>A0A699ICC1_TANCI</name>
<protein>
    <recommendedName>
        <fullName evidence="2">Reverse transcriptase Ty1/copia-type domain-containing protein</fullName>
    </recommendedName>
</protein>
<sequence>SGLVISVGIASSTIIDQDAPSPSHSPSSSELQHAISHQGVTVGSTIIKDNPFAHADNDLFVNVFSLEPSSVESSSEDAISAESTHNFKSAVNEELWFQAMQDEIHKFDRLQVWELVPPPDCVMIIDLKWIYKVKLDEYGDVLKNKARLVAKGYRQEEGIDFKESFALVARIEAIRIFIINAAKVYVSQQEGFVDPDHPTHVYHLKKALYGLKQAPRAWYDTLSRFLLDNKFFKGAVDLTLFTQKTRKHILLVQIYDEDPLGIPVGQTRFRSMVSSLMYLTASKPDLVFTVCMCASTPSPSTLTYDTISFESRLRRVWLMDYQLTDIFTKALPKERFEFLLPRLGMKSMTPKTLKRIQEGEEE</sequence>
<accession>A0A699ICC1</accession>
<evidence type="ECO:0000256" key="1">
    <source>
        <dbReference type="SAM" id="MobiDB-lite"/>
    </source>
</evidence>
<evidence type="ECO:0000313" key="3">
    <source>
        <dbReference type="EMBL" id="GEZ19772.1"/>
    </source>
</evidence>
<reference evidence="3" key="1">
    <citation type="journal article" date="2019" name="Sci. Rep.">
        <title>Draft genome of Tanacetum cinerariifolium, the natural source of mosquito coil.</title>
        <authorList>
            <person name="Yamashiro T."/>
            <person name="Shiraishi A."/>
            <person name="Satake H."/>
            <person name="Nakayama K."/>
        </authorList>
    </citation>
    <scope>NUCLEOTIDE SEQUENCE</scope>
</reference>
<gene>
    <name evidence="3" type="ORF">Tci_491745</name>
</gene>
<evidence type="ECO:0000259" key="2">
    <source>
        <dbReference type="Pfam" id="PF07727"/>
    </source>
</evidence>
<proteinExistence type="predicted"/>
<feature type="non-terminal residue" evidence="3">
    <location>
        <position position="1"/>
    </location>
</feature>
<dbReference type="EMBL" id="BKCJ010251316">
    <property type="protein sequence ID" value="GEZ19772.1"/>
    <property type="molecule type" value="Genomic_DNA"/>
</dbReference>
<dbReference type="InterPro" id="IPR013103">
    <property type="entry name" value="RVT_2"/>
</dbReference>
<dbReference type="AlphaFoldDB" id="A0A699ICC1"/>
<feature type="domain" description="Reverse transcriptase Ty1/copia-type" evidence="2">
    <location>
        <begin position="183"/>
        <end position="258"/>
    </location>
</feature>
<dbReference type="Pfam" id="PF07727">
    <property type="entry name" value="RVT_2"/>
    <property type="match status" value="2"/>
</dbReference>
<feature type="compositionally biased region" description="Low complexity" evidence="1">
    <location>
        <begin position="20"/>
        <end position="29"/>
    </location>
</feature>
<organism evidence="3">
    <name type="scientific">Tanacetum cinerariifolium</name>
    <name type="common">Dalmatian daisy</name>
    <name type="synonym">Chrysanthemum cinerariifolium</name>
    <dbReference type="NCBI Taxonomy" id="118510"/>
    <lineage>
        <taxon>Eukaryota</taxon>
        <taxon>Viridiplantae</taxon>
        <taxon>Streptophyta</taxon>
        <taxon>Embryophyta</taxon>
        <taxon>Tracheophyta</taxon>
        <taxon>Spermatophyta</taxon>
        <taxon>Magnoliopsida</taxon>
        <taxon>eudicotyledons</taxon>
        <taxon>Gunneridae</taxon>
        <taxon>Pentapetalae</taxon>
        <taxon>asterids</taxon>
        <taxon>campanulids</taxon>
        <taxon>Asterales</taxon>
        <taxon>Asteraceae</taxon>
        <taxon>Asteroideae</taxon>
        <taxon>Anthemideae</taxon>
        <taxon>Anthemidinae</taxon>
        <taxon>Tanacetum</taxon>
    </lineage>
</organism>